<dbReference type="EMBL" id="REGN01008666">
    <property type="protein sequence ID" value="RNA03046.1"/>
    <property type="molecule type" value="Genomic_DNA"/>
</dbReference>
<sequence length="105" mass="12452">MILKTYCFVMNTVIGYQKQKWYRLLYGLFLFCHFSAPNGSNLDIGVPHGVRLKKKKAKEANVICLYFYTKSRKWFCEVQYKRTEQSFKINSVNAEWCNIQSCIKC</sequence>
<reference evidence="1 2" key="1">
    <citation type="journal article" date="2018" name="Sci. Rep.">
        <title>Genomic signatures of local adaptation to the degree of environmental predictability in rotifers.</title>
        <authorList>
            <person name="Franch-Gras L."/>
            <person name="Hahn C."/>
            <person name="Garcia-Roger E.M."/>
            <person name="Carmona M.J."/>
            <person name="Serra M."/>
            <person name="Gomez A."/>
        </authorList>
    </citation>
    <scope>NUCLEOTIDE SEQUENCE [LARGE SCALE GENOMIC DNA]</scope>
    <source>
        <strain evidence="1">HYR1</strain>
    </source>
</reference>
<accession>A0A3M7PV64</accession>
<comment type="caution">
    <text evidence="1">The sequence shown here is derived from an EMBL/GenBank/DDBJ whole genome shotgun (WGS) entry which is preliminary data.</text>
</comment>
<keyword evidence="2" id="KW-1185">Reference proteome</keyword>
<name>A0A3M7PV64_BRAPC</name>
<evidence type="ECO:0000313" key="1">
    <source>
        <dbReference type="EMBL" id="RNA03046.1"/>
    </source>
</evidence>
<protein>
    <submittedName>
        <fullName evidence="1">Uncharacterized protein</fullName>
    </submittedName>
</protein>
<gene>
    <name evidence="1" type="ORF">BpHYR1_050859</name>
</gene>
<proteinExistence type="predicted"/>
<evidence type="ECO:0000313" key="2">
    <source>
        <dbReference type="Proteomes" id="UP000276133"/>
    </source>
</evidence>
<dbReference type="Proteomes" id="UP000276133">
    <property type="component" value="Unassembled WGS sequence"/>
</dbReference>
<organism evidence="1 2">
    <name type="scientific">Brachionus plicatilis</name>
    <name type="common">Marine rotifer</name>
    <name type="synonym">Brachionus muelleri</name>
    <dbReference type="NCBI Taxonomy" id="10195"/>
    <lineage>
        <taxon>Eukaryota</taxon>
        <taxon>Metazoa</taxon>
        <taxon>Spiralia</taxon>
        <taxon>Gnathifera</taxon>
        <taxon>Rotifera</taxon>
        <taxon>Eurotatoria</taxon>
        <taxon>Monogononta</taxon>
        <taxon>Pseudotrocha</taxon>
        <taxon>Ploima</taxon>
        <taxon>Brachionidae</taxon>
        <taxon>Brachionus</taxon>
    </lineage>
</organism>
<dbReference type="AlphaFoldDB" id="A0A3M7PV64"/>